<reference evidence="1 2" key="1">
    <citation type="journal article" date="2019" name="Sci. Rep.">
        <title>Orb-weaving spider Araneus ventricosus genome elucidates the spidroin gene catalogue.</title>
        <authorList>
            <person name="Kono N."/>
            <person name="Nakamura H."/>
            <person name="Ohtoshi R."/>
            <person name="Moran D.A.P."/>
            <person name="Shinohara A."/>
            <person name="Yoshida Y."/>
            <person name="Fujiwara M."/>
            <person name="Mori M."/>
            <person name="Tomita M."/>
            <person name="Arakawa K."/>
        </authorList>
    </citation>
    <scope>NUCLEOTIDE SEQUENCE [LARGE SCALE GENOMIC DNA]</scope>
</reference>
<sequence length="145" mass="16639">MPILRDTGTTVDIVPRNRIRPERITGEHICVQQTFNKKPIYLPLAEVELKGKFGQLKAAAVCSEADEGKYLLGNRTTAFPGKYRERFLFPKLYALQTKARKRVAEQEKETSQFRNNFSKGIKTEEVEKFRISKILASCPSNTKKF</sequence>
<dbReference type="EMBL" id="BGPR01001223">
    <property type="protein sequence ID" value="GBM48669.1"/>
    <property type="molecule type" value="Genomic_DNA"/>
</dbReference>
<accession>A0A4Y2G7R7</accession>
<protein>
    <submittedName>
        <fullName evidence="1">Uncharacterized protein</fullName>
    </submittedName>
</protein>
<dbReference type="AlphaFoldDB" id="A0A4Y2G7R7"/>
<keyword evidence="2" id="KW-1185">Reference proteome</keyword>
<proteinExistence type="predicted"/>
<name>A0A4Y2G7R7_ARAVE</name>
<evidence type="ECO:0000313" key="2">
    <source>
        <dbReference type="Proteomes" id="UP000499080"/>
    </source>
</evidence>
<evidence type="ECO:0000313" key="1">
    <source>
        <dbReference type="EMBL" id="GBM48669.1"/>
    </source>
</evidence>
<organism evidence="1 2">
    <name type="scientific">Araneus ventricosus</name>
    <name type="common">Orbweaver spider</name>
    <name type="synonym">Epeira ventricosa</name>
    <dbReference type="NCBI Taxonomy" id="182803"/>
    <lineage>
        <taxon>Eukaryota</taxon>
        <taxon>Metazoa</taxon>
        <taxon>Ecdysozoa</taxon>
        <taxon>Arthropoda</taxon>
        <taxon>Chelicerata</taxon>
        <taxon>Arachnida</taxon>
        <taxon>Araneae</taxon>
        <taxon>Araneomorphae</taxon>
        <taxon>Entelegynae</taxon>
        <taxon>Araneoidea</taxon>
        <taxon>Araneidae</taxon>
        <taxon>Araneus</taxon>
    </lineage>
</organism>
<dbReference type="Proteomes" id="UP000499080">
    <property type="component" value="Unassembled WGS sequence"/>
</dbReference>
<gene>
    <name evidence="1" type="ORF">AVEN_150230_1</name>
</gene>
<comment type="caution">
    <text evidence="1">The sequence shown here is derived from an EMBL/GenBank/DDBJ whole genome shotgun (WGS) entry which is preliminary data.</text>
</comment>
<dbReference type="OrthoDB" id="6427445at2759"/>